<organism evidence="2 3">
    <name type="scientific">Tanacetum coccineum</name>
    <dbReference type="NCBI Taxonomy" id="301880"/>
    <lineage>
        <taxon>Eukaryota</taxon>
        <taxon>Viridiplantae</taxon>
        <taxon>Streptophyta</taxon>
        <taxon>Embryophyta</taxon>
        <taxon>Tracheophyta</taxon>
        <taxon>Spermatophyta</taxon>
        <taxon>Magnoliopsida</taxon>
        <taxon>eudicotyledons</taxon>
        <taxon>Gunneridae</taxon>
        <taxon>Pentapetalae</taxon>
        <taxon>asterids</taxon>
        <taxon>campanulids</taxon>
        <taxon>Asterales</taxon>
        <taxon>Asteraceae</taxon>
        <taxon>Asteroideae</taxon>
        <taxon>Anthemideae</taxon>
        <taxon>Anthemidinae</taxon>
        <taxon>Tanacetum</taxon>
    </lineage>
</organism>
<sequence length="629" mass="72804">MESSNSNLKERELQLSQLLVKQRQSYCMYWLEQLEIHLRDLYLDNSSHAIDAFKLAFHTFFGEEHETFRAVIAYGVLRMKEDEVNALKQTKKSLNKAIPHEHEMISFKLAVKMFRMLKEGNTRVNVHVPLVEVQLTTPHNVLVNEQHHSVQSEPSYDTHLLEKVDSNTIPDSTNMCHRGGEIEQNAEKYQTVENADLKAQIQEKVFANAALKNELRKLKGNSVDTKKSAPAKPHHVNAPSSSRNSQKESYGSNDMAHSYYLEEAKKKTQNKNRNLEPREMPSAKTHHTPNACTPKPRSNNQTSINWHASKSCEETLKAMQNADHSRNPSSFSDFKHFVCTLNLSAGTFCNPEKERLGVCLKKINTRCFMIMVSVDNTSGPAPQRKEECTLQWRHIQKRESSLVFLRKIRLKTLKRKKVNGCLEKLHWWEIVRRRPTAATKDHMISSYDVLIYQTLRFEKYLSTMNSNTYVLERFNTTAGNPVKKILLKLNLSDHRILKDGGGVKEVQRSFRHSDTERLSRSDEVLKLKNFKKDATLKLPNQQNQEFYEHVRIQRISDKGFRSLHKPFSLPERLKADNTIDTSLIHIESRKSPTKSLFDVGSRRISIFTVNTKEYHSDVLAIITRIMRRT</sequence>
<dbReference type="Proteomes" id="UP001151760">
    <property type="component" value="Unassembled WGS sequence"/>
</dbReference>
<reference evidence="2" key="2">
    <citation type="submission" date="2022-01" db="EMBL/GenBank/DDBJ databases">
        <authorList>
            <person name="Yamashiro T."/>
            <person name="Shiraishi A."/>
            <person name="Satake H."/>
            <person name="Nakayama K."/>
        </authorList>
    </citation>
    <scope>NUCLEOTIDE SEQUENCE</scope>
</reference>
<gene>
    <name evidence="2" type="ORF">Tco_1054305</name>
</gene>
<feature type="region of interest" description="Disordered" evidence="1">
    <location>
        <begin position="266"/>
        <end position="303"/>
    </location>
</feature>
<feature type="region of interest" description="Disordered" evidence="1">
    <location>
        <begin position="220"/>
        <end position="253"/>
    </location>
</feature>
<reference evidence="2" key="1">
    <citation type="journal article" date="2022" name="Int. J. Mol. Sci.">
        <title>Draft Genome of Tanacetum Coccineum: Genomic Comparison of Closely Related Tanacetum-Family Plants.</title>
        <authorList>
            <person name="Yamashiro T."/>
            <person name="Shiraishi A."/>
            <person name="Nakayama K."/>
            <person name="Satake H."/>
        </authorList>
    </citation>
    <scope>NUCLEOTIDE SEQUENCE</scope>
</reference>
<proteinExistence type="predicted"/>
<dbReference type="EMBL" id="BQNB010018947">
    <property type="protein sequence ID" value="GJT79963.1"/>
    <property type="molecule type" value="Genomic_DNA"/>
</dbReference>
<evidence type="ECO:0000313" key="3">
    <source>
        <dbReference type="Proteomes" id="UP001151760"/>
    </source>
</evidence>
<protein>
    <submittedName>
        <fullName evidence="2">Uncharacterized protein</fullName>
    </submittedName>
</protein>
<feature type="compositionally biased region" description="Polar residues" evidence="1">
    <location>
        <begin position="288"/>
        <end position="303"/>
    </location>
</feature>
<evidence type="ECO:0000313" key="2">
    <source>
        <dbReference type="EMBL" id="GJT79963.1"/>
    </source>
</evidence>
<feature type="compositionally biased region" description="Polar residues" evidence="1">
    <location>
        <begin position="238"/>
        <end position="252"/>
    </location>
</feature>
<accession>A0ABQ5GWD6</accession>
<comment type="caution">
    <text evidence="2">The sequence shown here is derived from an EMBL/GenBank/DDBJ whole genome shotgun (WGS) entry which is preliminary data.</text>
</comment>
<name>A0ABQ5GWD6_9ASTR</name>
<keyword evidence="3" id="KW-1185">Reference proteome</keyword>
<evidence type="ECO:0000256" key="1">
    <source>
        <dbReference type="SAM" id="MobiDB-lite"/>
    </source>
</evidence>